<dbReference type="NCBIfam" id="TIGR00196">
    <property type="entry name" value="yjeF_cterm"/>
    <property type="match status" value="1"/>
</dbReference>
<evidence type="ECO:0000256" key="19">
    <source>
        <dbReference type="PIRNR" id="PIRNR017184"/>
    </source>
</evidence>
<dbReference type="InterPro" id="IPR000631">
    <property type="entry name" value="CARKD"/>
</dbReference>
<keyword evidence="6 17" id="KW-0547">Nucleotide-binding</keyword>
<dbReference type="GO" id="GO:0110051">
    <property type="term" value="P:metabolite repair"/>
    <property type="evidence" value="ECO:0007669"/>
    <property type="project" value="TreeGrafter"/>
</dbReference>
<evidence type="ECO:0000256" key="10">
    <source>
        <dbReference type="ARBA" id="ARBA00023027"/>
    </source>
</evidence>
<comment type="similarity">
    <text evidence="4 19">In the C-terminal section; belongs to the NnrD/CARKD family.</text>
</comment>
<keyword evidence="10 17" id="KW-0520">NAD</keyword>
<feature type="binding site" evidence="18">
    <location>
        <position position="55"/>
    </location>
    <ligand>
        <name>K(+)</name>
        <dbReference type="ChEBI" id="CHEBI:29103"/>
    </ligand>
</feature>
<feature type="binding site" evidence="17">
    <location>
        <position position="470"/>
    </location>
    <ligand>
        <name>AMP</name>
        <dbReference type="ChEBI" id="CHEBI:456215"/>
    </ligand>
</feature>
<evidence type="ECO:0000256" key="15">
    <source>
        <dbReference type="ARBA" id="ARBA00048238"/>
    </source>
</evidence>
<feature type="binding site" evidence="18">
    <location>
        <position position="155"/>
    </location>
    <ligand>
        <name>(6S)-NADPHX</name>
        <dbReference type="ChEBI" id="CHEBI:64076"/>
    </ligand>
</feature>
<comment type="similarity">
    <text evidence="17">Belongs to the NnrD/CARKD family.</text>
</comment>
<dbReference type="CDD" id="cd01171">
    <property type="entry name" value="YXKO-related"/>
    <property type="match status" value="1"/>
</dbReference>
<dbReference type="EC" id="5.1.99.6" evidence="19"/>
<dbReference type="InterPro" id="IPR036652">
    <property type="entry name" value="YjeF_N_dom_sf"/>
</dbReference>
<feature type="binding site" evidence="17">
    <location>
        <position position="390"/>
    </location>
    <ligand>
        <name>(6S)-NADPHX</name>
        <dbReference type="ChEBI" id="CHEBI:64076"/>
    </ligand>
</feature>
<evidence type="ECO:0000259" key="21">
    <source>
        <dbReference type="PROSITE" id="PS51385"/>
    </source>
</evidence>
<dbReference type="PIRSF" id="PIRSF017184">
    <property type="entry name" value="Nnr"/>
    <property type="match status" value="1"/>
</dbReference>
<feature type="binding site" evidence="17">
    <location>
        <position position="259"/>
    </location>
    <ligand>
        <name>(6S)-NADPHX</name>
        <dbReference type="ChEBI" id="CHEBI:64076"/>
    </ligand>
</feature>
<dbReference type="GO" id="GO:0046496">
    <property type="term" value="P:nicotinamide nucleotide metabolic process"/>
    <property type="evidence" value="ECO:0007669"/>
    <property type="project" value="UniProtKB-UniRule"/>
</dbReference>
<dbReference type="GO" id="GO:0052855">
    <property type="term" value="F:ADP-dependent NAD(P)H-hydrate dehydratase activity"/>
    <property type="evidence" value="ECO:0007669"/>
    <property type="project" value="UniProtKB-UniRule"/>
</dbReference>
<dbReference type="SUPFAM" id="SSF53613">
    <property type="entry name" value="Ribokinase-like"/>
    <property type="match status" value="1"/>
</dbReference>
<dbReference type="Pfam" id="PF01256">
    <property type="entry name" value="Carb_kinase"/>
    <property type="match status" value="1"/>
</dbReference>
<evidence type="ECO:0000256" key="6">
    <source>
        <dbReference type="ARBA" id="ARBA00022741"/>
    </source>
</evidence>
<comment type="subunit">
    <text evidence="17">Homotetramer.</text>
</comment>
<keyword evidence="7 17" id="KW-0067">ATP-binding</keyword>
<comment type="function">
    <text evidence="17">Catalyzes the dehydration of the S-form of NAD(P)HX at the expense of ADP, which is converted to AMP. Together with NAD(P)HX epimerase, which catalyzes the epimerization of the S- and R-forms, the enzyme allows the repair of both epimers of NAD(P)HX, a damaged form of NAD(P)H that is a result of enzymatic or heat-dependent hydration.</text>
</comment>
<keyword evidence="8 17" id="KW-0521">NADP</keyword>
<dbReference type="Gene3D" id="3.40.50.10260">
    <property type="entry name" value="YjeF N-terminal domain"/>
    <property type="match status" value="1"/>
</dbReference>
<evidence type="ECO:0000256" key="4">
    <source>
        <dbReference type="ARBA" id="ARBA00009524"/>
    </source>
</evidence>
<dbReference type="HAMAP" id="MF_01966">
    <property type="entry name" value="NADHX_epimerase"/>
    <property type="match status" value="1"/>
</dbReference>
<dbReference type="OrthoDB" id="9806925at2"/>
<dbReference type="PROSITE" id="PS51385">
    <property type="entry name" value="YJEF_N"/>
    <property type="match status" value="1"/>
</dbReference>
<comment type="function">
    <text evidence="14 19">Bifunctional enzyme that catalyzes the epimerization of the S- and R-forms of NAD(P)HX and the dehydration of the S-form of NAD(P)HX at the expense of ADP, which is converted to AMP. This allows the repair of both epimers of NAD(P)HX, a damaged form of NAD(P)H that is a result of enzymatic or heat-dependent hydration.</text>
</comment>
<dbReference type="Gene3D" id="3.40.1190.20">
    <property type="match status" value="1"/>
</dbReference>
<evidence type="ECO:0000256" key="17">
    <source>
        <dbReference type="HAMAP-Rule" id="MF_01965"/>
    </source>
</evidence>
<keyword evidence="22" id="KW-1185">Reference proteome</keyword>
<evidence type="ECO:0000256" key="7">
    <source>
        <dbReference type="ARBA" id="ARBA00022840"/>
    </source>
</evidence>
<gene>
    <name evidence="17" type="primary">nnrD</name>
    <name evidence="18" type="synonym">nnrE</name>
</gene>
<dbReference type="NCBIfam" id="TIGR00197">
    <property type="entry name" value="yjeF_nterm"/>
    <property type="match status" value="1"/>
</dbReference>
<evidence type="ECO:0000256" key="14">
    <source>
        <dbReference type="ARBA" id="ARBA00025153"/>
    </source>
</evidence>
<feature type="binding site" evidence="17">
    <location>
        <position position="333"/>
    </location>
    <ligand>
        <name>(6S)-NADPHX</name>
        <dbReference type="ChEBI" id="CHEBI:64076"/>
    </ligand>
</feature>
<dbReference type="PANTHER" id="PTHR12592:SF0">
    <property type="entry name" value="ATP-DEPENDENT (S)-NAD(P)H-HYDRATE DEHYDRATASE"/>
    <property type="match status" value="1"/>
</dbReference>
<dbReference type="SUPFAM" id="SSF64153">
    <property type="entry name" value="YjeF N-terminal domain-like"/>
    <property type="match status" value="1"/>
</dbReference>
<reference evidence="23" key="1">
    <citation type="submission" date="2025-08" db="UniProtKB">
        <authorList>
            <consortium name="RefSeq"/>
        </authorList>
    </citation>
    <scope>IDENTIFICATION</scope>
</reference>
<evidence type="ECO:0000313" key="23">
    <source>
        <dbReference type="RefSeq" id="WP_028311203.1"/>
    </source>
</evidence>
<accession>A0A8B6X3I1</accession>
<comment type="catalytic activity">
    <reaction evidence="15 17 19">
        <text>(6S)-NADHX + ADP = AMP + phosphate + NADH + H(+)</text>
        <dbReference type="Rhea" id="RHEA:32223"/>
        <dbReference type="ChEBI" id="CHEBI:15378"/>
        <dbReference type="ChEBI" id="CHEBI:43474"/>
        <dbReference type="ChEBI" id="CHEBI:57945"/>
        <dbReference type="ChEBI" id="CHEBI:64074"/>
        <dbReference type="ChEBI" id="CHEBI:456215"/>
        <dbReference type="ChEBI" id="CHEBI:456216"/>
        <dbReference type="EC" id="4.2.1.136"/>
    </reaction>
</comment>
<evidence type="ECO:0000259" key="20">
    <source>
        <dbReference type="PROSITE" id="PS51383"/>
    </source>
</evidence>
<comment type="catalytic activity">
    <reaction evidence="1 18 19">
        <text>(6R)-NADHX = (6S)-NADHX</text>
        <dbReference type="Rhea" id="RHEA:32215"/>
        <dbReference type="ChEBI" id="CHEBI:64074"/>
        <dbReference type="ChEBI" id="CHEBI:64075"/>
        <dbReference type="EC" id="5.1.99.6"/>
    </reaction>
</comment>
<dbReference type="PANTHER" id="PTHR12592">
    <property type="entry name" value="ATP-DEPENDENT (S)-NAD(P)H-HYDRATE DEHYDRATASE FAMILY MEMBER"/>
    <property type="match status" value="1"/>
</dbReference>
<keyword evidence="13" id="KW-0511">Multifunctional enzyme</keyword>
<feature type="binding site" evidence="17">
    <location>
        <begin position="441"/>
        <end position="445"/>
    </location>
    <ligand>
        <name>AMP</name>
        <dbReference type="ChEBI" id="CHEBI:456215"/>
    </ligand>
</feature>
<evidence type="ECO:0000313" key="22">
    <source>
        <dbReference type="Proteomes" id="UP000675920"/>
    </source>
</evidence>
<sequence length="535" mass="52673">MTPLLTLAQLRAVETAAQAALPARTLMSRAGAAIADAALALDADDFLLLAGPGNNGGDAFEAAARLHRAGRRATVLAFGDLGRLTPDSAGAVALCRAAGLPIRPAADLVGLLRPDRRQCVIDGLFGIGLQRAPGGEYRAAIERVNAHPGPVLAIDLPSGIDGDSGAVVGGADGIAVRATLTVTMIGDKPGLHTGAGLVHAGRVTVAPIGLDTEAAAAASAWLNAPDGFAALLAPRALDSHKGNSGDLRIIGGSAGMTGAAVLAARAGLLAGAGRVFAHTLADAPAYDPIHPEIMWRPVPAEGGSPGLKAGGEAAGPASVIAPPASGALVIGPGLGQSAEARDLLAALLPVADRLVLDADALNLVAATPALQAALAARAGTGLRPAVLTPHPLEAARLLAATRASDGAARAAPPPDAGLVNADRPAVAAELARHYASVVALKGAGTVVAAPDGRLRINPTGNPALATGGTGDVLAGLAGALLARDDDAFEVACAAVWLHGRAADELVAAGIGPVGLAAGELAPAIRTLLNRLTRPA</sequence>
<feature type="binding site" evidence="18">
    <location>
        <position position="122"/>
    </location>
    <ligand>
        <name>K(+)</name>
        <dbReference type="ChEBI" id="CHEBI:29103"/>
    </ligand>
</feature>
<feature type="binding site" evidence="18">
    <location>
        <begin position="54"/>
        <end position="58"/>
    </location>
    <ligand>
        <name>(6S)-NADPHX</name>
        <dbReference type="ChEBI" id="CHEBI:64076"/>
    </ligand>
</feature>
<evidence type="ECO:0000256" key="1">
    <source>
        <dbReference type="ARBA" id="ARBA00000013"/>
    </source>
</evidence>
<comment type="similarity">
    <text evidence="3 19">In the N-terminal section; belongs to the NnrE/AIBP family.</text>
</comment>
<feature type="domain" description="YjeF N-terminal" evidence="21">
    <location>
        <begin position="10"/>
        <end position="216"/>
    </location>
</feature>
<keyword evidence="5 18" id="KW-0479">Metal-binding</keyword>
<evidence type="ECO:0000256" key="3">
    <source>
        <dbReference type="ARBA" id="ARBA00006001"/>
    </source>
</evidence>
<dbReference type="HAMAP" id="MF_01965">
    <property type="entry name" value="NADHX_dehydratase"/>
    <property type="match status" value="1"/>
</dbReference>
<comment type="catalytic activity">
    <reaction evidence="2 18 19">
        <text>(6R)-NADPHX = (6S)-NADPHX</text>
        <dbReference type="Rhea" id="RHEA:32227"/>
        <dbReference type="ChEBI" id="CHEBI:64076"/>
        <dbReference type="ChEBI" id="CHEBI:64077"/>
        <dbReference type="EC" id="5.1.99.6"/>
    </reaction>
</comment>
<dbReference type="InterPro" id="IPR029056">
    <property type="entry name" value="Ribokinase-like"/>
</dbReference>
<dbReference type="RefSeq" id="WP_028311203.1">
    <property type="nucleotide sequence ID" value="NZ_AXWS01000008.1"/>
</dbReference>
<comment type="function">
    <text evidence="18">Catalyzes the epimerization of the S- and R-forms of NAD(P)HX, a damaged form of NAD(P)H that is a result of enzymatic or heat-dependent hydration. This is a prerequisite for the S-specific NAD(P)H-hydrate dehydratase to allow the repair of both epimers of NAD(P)HX.</text>
</comment>
<feature type="domain" description="YjeF C-terminal" evidence="20">
    <location>
        <begin position="224"/>
        <end position="531"/>
    </location>
</feature>
<evidence type="ECO:0000256" key="16">
    <source>
        <dbReference type="ARBA" id="ARBA00049209"/>
    </source>
</evidence>
<evidence type="ECO:0000256" key="13">
    <source>
        <dbReference type="ARBA" id="ARBA00023268"/>
    </source>
</evidence>
<comment type="similarity">
    <text evidence="18">Belongs to the NnrE/AIBP family.</text>
</comment>
<feature type="binding site" evidence="18">
    <location>
        <position position="137"/>
    </location>
    <ligand>
        <name>(6S)-NADPHX</name>
        <dbReference type="ChEBI" id="CHEBI:64076"/>
    </ligand>
</feature>
<dbReference type="Proteomes" id="UP000675920">
    <property type="component" value="Unplaced"/>
</dbReference>
<feature type="binding site" evidence="18">
    <location>
        <begin position="126"/>
        <end position="132"/>
    </location>
    <ligand>
        <name>(6S)-NADPHX</name>
        <dbReference type="ChEBI" id="CHEBI:64076"/>
    </ligand>
</feature>
<dbReference type="EC" id="4.2.1.136" evidence="19"/>
<dbReference type="GO" id="GO:0046872">
    <property type="term" value="F:metal ion binding"/>
    <property type="evidence" value="ECO:0007669"/>
    <property type="project" value="UniProtKB-UniRule"/>
</dbReference>
<evidence type="ECO:0000256" key="12">
    <source>
        <dbReference type="ARBA" id="ARBA00023239"/>
    </source>
</evidence>
<evidence type="ECO:0000256" key="9">
    <source>
        <dbReference type="ARBA" id="ARBA00022958"/>
    </source>
</evidence>
<evidence type="ECO:0000256" key="8">
    <source>
        <dbReference type="ARBA" id="ARBA00022857"/>
    </source>
</evidence>
<dbReference type="PROSITE" id="PS51383">
    <property type="entry name" value="YJEF_C_3"/>
    <property type="match status" value="1"/>
</dbReference>
<comment type="cofactor">
    <cofactor evidence="17">
        <name>Mg(2+)</name>
        <dbReference type="ChEBI" id="CHEBI:18420"/>
    </cofactor>
</comment>
<feature type="binding site" evidence="18">
    <location>
        <position position="158"/>
    </location>
    <ligand>
        <name>K(+)</name>
        <dbReference type="ChEBI" id="CHEBI:29103"/>
    </ligand>
</feature>
<protein>
    <recommendedName>
        <fullName evidence="19">Bifunctional NAD(P)H-hydrate repair enzyme</fullName>
    </recommendedName>
    <alternativeName>
        <fullName evidence="19">Nicotinamide nucleotide repair protein</fullName>
    </alternativeName>
    <domain>
        <recommendedName>
            <fullName evidence="19">ADP-dependent (S)-NAD(P)H-hydrate dehydratase</fullName>
            <ecNumber evidence="19">4.2.1.136</ecNumber>
        </recommendedName>
        <alternativeName>
            <fullName evidence="19">ADP-dependent NAD(P)HX dehydratase</fullName>
        </alternativeName>
    </domain>
    <domain>
        <recommendedName>
            <fullName evidence="19">NAD(P)H-hydrate epimerase</fullName>
            <ecNumber evidence="19">5.1.99.6</ecNumber>
        </recommendedName>
    </domain>
</protein>
<evidence type="ECO:0000256" key="18">
    <source>
        <dbReference type="HAMAP-Rule" id="MF_01966"/>
    </source>
</evidence>
<comment type="catalytic activity">
    <reaction evidence="16 17 19">
        <text>(6S)-NADPHX + ADP = AMP + phosphate + NADPH + H(+)</text>
        <dbReference type="Rhea" id="RHEA:32235"/>
        <dbReference type="ChEBI" id="CHEBI:15378"/>
        <dbReference type="ChEBI" id="CHEBI:43474"/>
        <dbReference type="ChEBI" id="CHEBI:57783"/>
        <dbReference type="ChEBI" id="CHEBI:64076"/>
        <dbReference type="ChEBI" id="CHEBI:456215"/>
        <dbReference type="ChEBI" id="CHEBI:456216"/>
        <dbReference type="EC" id="4.2.1.136"/>
    </reaction>
</comment>
<dbReference type="AlphaFoldDB" id="A0A8B6X3I1"/>
<comment type="cofactor">
    <cofactor evidence="18 19">
        <name>K(+)</name>
        <dbReference type="ChEBI" id="CHEBI:29103"/>
    </cofactor>
    <text evidence="18 19">Binds 1 potassium ion per subunit.</text>
</comment>
<feature type="binding site" evidence="17">
    <location>
        <position position="471"/>
    </location>
    <ligand>
        <name>(6S)-NADPHX</name>
        <dbReference type="ChEBI" id="CHEBI:64076"/>
    </ligand>
</feature>
<dbReference type="Pfam" id="PF03853">
    <property type="entry name" value="YjeF_N"/>
    <property type="match status" value="1"/>
</dbReference>
<dbReference type="GO" id="GO:0052856">
    <property type="term" value="F:NAD(P)HX epimerase activity"/>
    <property type="evidence" value="ECO:0007669"/>
    <property type="project" value="UniProtKB-UniRule"/>
</dbReference>
<keyword evidence="12 17" id="KW-0456">Lyase</keyword>
<evidence type="ECO:0000256" key="2">
    <source>
        <dbReference type="ARBA" id="ARBA00000909"/>
    </source>
</evidence>
<name>A0A8B6X3I1_9BURK</name>
<proteinExistence type="inferred from homology"/>
<evidence type="ECO:0000256" key="5">
    <source>
        <dbReference type="ARBA" id="ARBA00022723"/>
    </source>
</evidence>
<keyword evidence="11 18" id="KW-0413">Isomerase</keyword>
<evidence type="ECO:0000256" key="11">
    <source>
        <dbReference type="ARBA" id="ARBA00023235"/>
    </source>
</evidence>
<keyword evidence="9 18" id="KW-0630">Potassium</keyword>
<dbReference type="InterPro" id="IPR004443">
    <property type="entry name" value="YjeF_N_dom"/>
</dbReference>
<dbReference type="GO" id="GO:0005524">
    <property type="term" value="F:ATP binding"/>
    <property type="evidence" value="ECO:0007669"/>
    <property type="project" value="UniProtKB-UniRule"/>
</dbReference>
<organism evidence="22 23">
    <name type="scientific">Derxia gummosa DSM 723</name>
    <dbReference type="NCBI Taxonomy" id="1121388"/>
    <lineage>
        <taxon>Bacteria</taxon>
        <taxon>Pseudomonadati</taxon>
        <taxon>Pseudomonadota</taxon>
        <taxon>Betaproteobacteria</taxon>
        <taxon>Burkholderiales</taxon>
        <taxon>Alcaligenaceae</taxon>
        <taxon>Derxia</taxon>
    </lineage>
</organism>
<dbReference type="InterPro" id="IPR030677">
    <property type="entry name" value="Nnr"/>
</dbReference>